<evidence type="ECO:0000256" key="1">
    <source>
        <dbReference type="ARBA" id="ARBA00022692"/>
    </source>
</evidence>
<organism evidence="7 8">
    <name type="scientific">Trifolium subterraneum</name>
    <name type="common">Subterranean clover</name>
    <dbReference type="NCBI Taxonomy" id="3900"/>
    <lineage>
        <taxon>Eukaryota</taxon>
        <taxon>Viridiplantae</taxon>
        <taxon>Streptophyta</taxon>
        <taxon>Embryophyta</taxon>
        <taxon>Tracheophyta</taxon>
        <taxon>Spermatophyta</taxon>
        <taxon>Magnoliopsida</taxon>
        <taxon>eudicotyledons</taxon>
        <taxon>Gunneridae</taxon>
        <taxon>Pentapetalae</taxon>
        <taxon>rosids</taxon>
        <taxon>fabids</taxon>
        <taxon>Fabales</taxon>
        <taxon>Fabaceae</taxon>
        <taxon>Papilionoideae</taxon>
        <taxon>50 kb inversion clade</taxon>
        <taxon>NPAAA clade</taxon>
        <taxon>Hologalegina</taxon>
        <taxon>IRL clade</taxon>
        <taxon>Trifolieae</taxon>
        <taxon>Trifolium</taxon>
    </lineage>
</organism>
<keyword evidence="3" id="KW-0067">ATP-binding</keyword>
<evidence type="ECO:0000313" key="7">
    <source>
        <dbReference type="EMBL" id="GAU27868.1"/>
    </source>
</evidence>
<evidence type="ECO:0000313" key="8">
    <source>
        <dbReference type="Proteomes" id="UP000242715"/>
    </source>
</evidence>
<sequence>MGVLGRDLKVIQRVAEPSAVRGFVVGIGAGRSGSEAQVVMQVRGERSSPLGHALCTTKRRASEGREYHPLLSNGGDLEEGGNHDLGNNGNFLDFMTFKFISPVMNQGVLKQLDSDDLLPLLPDMSPSFCHDIILSSWRDQLSNNGSNPSLFRALCNAYGWPYLCLGLLKVINDGIGFAGPLLLNKLIKFLQQGSASWDGYLLALSLGITSVVKLHILLVYLLLLLWMASHIACLLIAATVDGLSCTISK</sequence>
<dbReference type="SUPFAM" id="SSF90123">
    <property type="entry name" value="ABC transporter transmembrane region"/>
    <property type="match status" value="1"/>
</dbReference>
<dbReference type="GO" id="GO:0005524">
    <property type="term" value="F:ATP binding"/>
    <property type="evidence" value="ECO:0007669"/>
    <property type="project" value="UniProtKB-KW"/>
</dbReference>
<protein>
    <recommendedName>
        <fullName evidence="9">ABC transmembrane type-1 domain-containing protein</fullName>
    </recommendedName>
</protein>
<evidence type="ECO:0000256" key="6">
    <source>
        <dbReference type="SAM" id="Phobius"/>
    </source>
</evidence>
<evidence type="ECO:0000256" key="5">
    <source>
        <dbReference type="ARBA" id="ARBA00023136"/>
    </source>
</evidence>
<dbReference type="Proteomes" id="UP000242715">
    <property type="component" value="Unassembled WGS sequence"/>
</dbReference>
<keyword evidence="8" id="KW-1185">Reference proteome</keyword>
<keyword evidence="5 6" id="KW-0472">Membrane</keyword>
<dbReference type="InterPro" id="IPR050173">
    <property type="entry name" value="ABC_transporter_C-like"/>
</dbReference>
<keyword evidence="1 6" id="KW-0812">Transmembrane</keyword>
<dbReference type="PANTHER" id="PTHR24223">
    <property type="entry name" value="ATP-BINDING CASSETTE SUB-FAMILY C"/>
    <property type="match status" value="1"/>
</dbReference>
<dbReference type="EMBL" id="DF973362">
    <property type="protein sequence ID" value="GAU27868.1"/>
    <property type="molecule type" value="Genomic_DNA"/>
</dbReference>
<evidence type="ECO:0000256" key="3">
    <source>
        <dbReference type="ARBA" id="ARBA00022840"/>
    </source>
</evidence>
<dbReference type="GO" id="GO:0016020">
    <property type="term" value="C:membrane"/>
    <property type="evidence" value="ECO:0007669"/>
    <property type="project" value="InterPro"/>
</dbReference>
<dbReference type="GO" id="GO:0042626">
    <property type="term" value="F:ATPase-coupled transmembrane transporter activity"/>
    <property type="evidence" value="ECO:0007669"/>
    <property type="project" value="TreeGrafter"/>
</dbReference>
<evidence type="ECO:0000256" key="2">
    <source>
        <dbReference type="ARBA" id="ARBA00022741"/>
    </source>
</evidence>
<accession>A0A2Z6M8N9</accession>
<dbReference type="PANTHER" id="PTHR24223:SF330">
    <property type="entry name" value="ATP-BINDING CASSETTE SUB-FAMILY C MEMBER 10"/>
    <property type="match status" value="1"/>
</dbReference>
<reference evidence="8" key="1">
    <citation type="journal article" date="2017" name="Front. Plant Sci.">
        <title>Climate Clever Clovers: New Paradigm to Reduce the Environmental Footprint of Ruminants by Breeding Low Methanogenic Forages Utilizing Haplotype Variation.</title>
        <authorList>
            <person name="Kaur P."/>
            <person name="Appels R."/>
            <person name="Bayer P.E."/>
            <person name="Keeble-Gagnere G."/>
            <person name="Wang J."/>
            <person name="Hirakawa H."/>
            <person name="Shirasawa K."/>
            <person name="Vercoe P."/>
            <person name="Stefanova K."/>
            <person name="Durmic Z."/>
            <person name="Nichols P."/>
            <person name="Revell C."/>
            <person name="Isobe S.N."/>
            <person name="Edwards D."/>
            <person name="Erskine W."/>
        </authorList>
    </citation>
    <scope>NUCLEOTIDE SEQUENCE [LARGE SCALE GENOMIC DNA]</scope>
    <source>
        <strain evidence="8">cv. Daliak</strain>
    </source>
</reference>
<gene>
    <name evidence="7" type="ORF">TSUD_114480</name>
</gene>
<dbReference type="InterPro" id="IPR036640">
    <property type="entry name" value="ABC1_TM_sf"/>
</dbReference>
<keyword evidence="2" id="KW-0547">Nucleotide-binding</keyword>
<feature type="transmembrane region" description="Helical" evidence="6">
    <location>
        <begin position="218"/>
        <end position="240"/>
    </location>
</feature>
<dbReference type="OrthoDB" id="6500128at2759"/>
<keyword evidence="4 6" id="KW-1133">Transmembrane helix</keyword>
<dbReference type="AlphaFoldDB" id="A0A2Z6M8N9"/>
<evidence type="ECO:0000256" key="4">
    <source>
        <dbReference type="ARBA" id="ARBA00022989"/>
    </source>
</evidence>
<proteinExistence type="predicted"/>
<name>A0A2Z6M8N9_TRISU</name>
<evidence type="ECO:0008006" key="9">
    <source>
        <dbReference type="Google" id="ProtNLM"/>
    </source>
</evidence>